<dbReference type="InterPro" id="IPR011990">
    <property type="entry name" value="TPR-like_helical_dom_sf"/>
</dbReference>
<gene>
    <name evidence="3" type="ORF">Pan44_31860</name>
</gene>
<dbReference type="InParanoid" id="A0A517SG87"/>
<sequence length="298" mass="32595" precursor="true">MVRAPLILRLTCLSALVVPCTGCTNSGVKLPGQNLVTSWMRPRMKIESAPPMQVPDKLVDERDLSIKYAQWMVETGRLKEASDKYQAVLRKNAKDVDAIIGLAQIDELTGRQSEAEAGYLKAVQISPDAAVPQCALGQHFASQKRWPEAIDCYNRAVLADPIDRKARFELAKALVHHGDVEGALPHFIRTVGDAEAHFNTAVILKEDGRLKEAEDQLRIAVAKKPELTQARLLLAEISRPAHRGMVHDSEFQRASHSESIESPLPGPVVNPAPVPVTVHSTHSAHSSAGTYMVAGFNE</sequence>
<dbReference type="Gene3D" id="1.25.40.10">
    <property type="entry name" value="Tetratricopeptide repeat domain"/>
    <property type="match status" value="2"/>
</dbReference>
<feature type="signal peptide" evidence="2">
    <location>
        <begin position="1"/>
        <end position="17"/>
    </location>
</feature>
<dbReference type="KEGG" id="ccos:Pan44_31860"/>
<dbReference type="InterPro" id="IPR052943">
    <property type="entry name" value="TMTC_O-mannosyl-trnsfr"/>
</dbReference>
<dbReference type="InterPro" id="IPR019734">
    <property type="entry name" value="TPR_rpt"/>
</dbReference>
<dbReference type="PANTHER" id="PTHR44809:SF1">
    <property type="entry name" value="PROTEIN O-MANNOSYL-TRANSFERASE TMTC1"/>
    <property type="match status" value="1"/>
</dbReference>
<dbReference type="SMART" id="SM00028">
    <property type="entry name" value="TPR"/>
    <property type="match status" value="3"/>
</dbReference>
<proteinExistence type="predicted"/>
<dbReference type="EMBL" id="CP036271">
    <property type="protein sequence ID" value="QDT55144.1"/>
    <property type="molecule type" value="Genomic_DNA"/>
</dbReference>
<keyword evidence="4" id="KW-1185">Reference proteome</keyword>
<feature type="chain" id="PRO_5022100356" evidence="2">
    <location>
        <begin position="18"/>
        <end position="298"/>
    </location>
</feature>
<accession>A0A517SG87</accession>
<keyword evidence="2" id="KW-0732">Signal</keyword>
<dbReference type="OrthoDB" id="267088at2"/>
<dbReference type="Pfam" id="PF13432">
    <property type="entry name" value="TPR_16"/>
    <property type="match status" value="2"/>
</dbReference>
<feature type="region of interest" description="Disordered" evidence="1">
    <location>
        <begin position="247"/>
        <end position="267"/>
    </location>
</feature>
<evidence type="ECO:0000313" key="3">
    <source>
        <dbReference type="EMBL" id="QDT55144.1"/>
    </source>
</evidence>
<dbReference type="Proteomes" id="UP000315700">
    <property type="component" value="Chromosome"/>
</dbReference>
<dbReference type="PANTHER" id="PTHR44809">
    <property type="match status" value="1"/>
</dbReference>
<evidence type="ECO:0000256" key="1">
    <source>
        <dbReference type="SAM" id="MobiDB-lite"/>
    </source>
</evidence>
<organism evidence="3 4">
    <name type="scientific">Caulifigura coniformis</name>
    <dbReference type="NCBI Taxonomy" id="2527983"/>
    <lineage>
        <taxon>Bacteria</taxon>
        <taxon>Pseudomonadati</taxon>
        <taxon>Planctomycetota</taxon>
        <taxon>Planctomycetia</taxon>
        <taxon>Planctomycetales</taxon>
        <taxon>Planctomycetaceae</taxon>
        <taxon>Caulifigura</taxon>
    </lineage>
</organism>
<dbReference type="SUPFAM" id="SSF48452">
    <property type="entry name" value="TPR-like"/>
    <property type="match status" value="1"/>
</dbReference>
<protein>
    <submittedName>
        <fullName evidence="3">Tetratricopeptide repeat protein</fullName>
    </submittedName>
</protein>
<dbReference type="AlphaFoldDB" id="A0A517SG87"/>
<reference evidence="3 4" key="1">
    <citation type="submission" date="2019-02" db="EMBL/GenBank/DDBJ databases">
        <title>Deep-cultivation of Planctomycetes and their phenomic and genomic characterization uncovers novel biology.</title>
        <authorList>
            <person name="Wiegand S."/>
            <person name="Jogler M."/>
            <person name="Boedeker C."/>
            <person name="Pinto D."/>
            <person name="Vollmers J."/>
            <person name="Rivas-Marin E."/>
            <person name="Kohn T."/>
            <person name="Peeters S.H."/>
            <person name="Heuer A."/>
            <person name="Rast P."/>
            <person name="Oberbeckmann S."/>
            <person name="Bunk B."/>
            <person name="Jeske O."/>
            <person name="Meyerdierks A."/>
            <person name="Storesund J.E."/>
            <person name="Kallscheuer N."/>
            <person name="Luecker S."/>
            <person name="Lage O.M."/>
            <person name="Pohl T."/>
            <person name="Merkel B.J."/>
            <person name="Hornburger P."/>
            <person name="Mueller R.-W."/>
            <person name="Bruemmer F."/>
            <person name="Labrenz M."/>
            <person name="Spormann A.M."/>
            <person name="Op den Camp H."/>
            <person name="Overmann J."/>
            <person name="Amann R."/>
            <person name="Jetten M.S.M."/>
            <person name="Mascher T."/>
            <person name="Medema M.H."/>
            <person name="Devos D.P."/>
            <person name="Kaster A.-K."/>
            <person name="Ovreas L."/>
            <person name="Rohde M."/>
            <person name="Galperin M.Y."/>
            <person name="Jogler C."/>
        </authorList>
    </citation>
    <scope>NUCLEOTIDE SEQUENCE [LARGE SCALE GENOMIC DNA]</scope>
    <source>
        <strain evidence="3 4">Pan44</strain>
    </source>
</reference>
<dbReference type="RefSeq" id="WP_145030930.1">
    <property type="nucleotide sequence ID" value="NZ_CP036271.1"/>
</dbReference>
<feature type="compositionally biased region" description="Basic and acidic residues" evidence="1">
    <location>
        <begin position="247"/>
        <end position="259"/>
    </location>
</feature>
<evidence type="ECO:0000313" key="4">
    <source>
        <dbReference type="Proteomes" id="UP000315700"/>
    </source>
</evidence>
<evidence type="ECO:0000256" key="2">
    <source>
        <dbReference type="SAM" id="SignalP"/>
    </source>
</evidence>
<name>A0A517SG87_9PLAN</name>